<dbReference type="EMBL" id="JALHLG010000009">
    <property type="protein sequence ID" value="MCJ2186933.1"/>
    <property type="molecule type" value="Genomic_DNA"/>
</dbReference>
<dbReference type="Proteomes" id="UP001202281">
    <property type="component" value="Unassembled WGS sequence"/>
</dbReference>
<gene>
    <name evidence="1" type="ORF">MTR66_08905</name>
</gene>
<dbReference type="Pfam" id="PF07366">
    <property type="entry name" value="SnoaL"/>
    <property type="match status" value="1"/>
</dbReference>
<dbReference type="InterPro" id="IPR032710">
    <property type="entry name" value="NTF2-like_dom_sf"/>
</dbReference>
<organism evidence="1 2">
    <name type="scientific">Novosphingobium beihaiensis</name>
    <dbReference type="NCBI Taxonomy" id="2930389"/>
    <lineage>
        <taxon>Bacteria</taxon>
        <taxon>Pseudomonadati</taxon>
        <taxon>Pseudomonadota</taxon>
        <taxon>Alphaproteobacteria</taxon>
        <taxon>Sphingomonadales</taxon>
        <taxon>Sphingomonadaceae</taxon>
        <taxon>Novosphingobium</taxon>
    </lineage>
</organism>
<reference evidence="1 2" key="1">
    <citation type="submission" date="2022-04" db="EMBL/GenBank/DDBJ databases">
        <title>Identification of a novel bacterium isolated from mangrove sediments.</title>
        <authorList>
            <person name="Pan X."/>
        </authorList>
    </citation>
    <scope>NUCLEOTIDE SEQUENCE [LARGE SCALE GENOMIC DNA]</scope>
    <source>
        <strain evidence="1 2">B2638</strain>
    </source>
</reference>
<sequence>MSIRQDRLAQFIERVWNRGESAAVPEFLAPLYTVRHDPGDPWEGRTLDQAGFIERLETSRAPFPDQRFTILHMSERDSSVIIAWTWLATHREAAAGFAPSGQPIAMSGASIYDFDDADRLTGHWQVADRLGVYQQLQAHAAAPA</sequence>
<proteinExistence type="predicted"/>
<evidence type="ECO:0000313" key="2">
    <source>
        <dbReference type="Proteomes" id="UP001202281"/>
    </source>
</evidence>
<protein>
    <submittedName>
        <fullName evidence="1">Ester cyclase</fullName>
    </submittedName>
</protein>
<evidence type="ECO:0000313" key="1">
    <source>
        <dbReference type="EMBL" id="MCJ2186933.1"/>
    </source>
</evidence>
<keyword evidence="2" id="KW-1185">Reference proteome</keyword>
<dbReference type="PANTHER" id="PTHR38436">
    <property type="entry name" value="POLYKETIDE CYCLASE SNOAL-LIKE DOMAIN"/>
    <property type="match status" value="1"/>
</dbReference>
<dbReference type="PANTHER" id="PTHR38436:SF1">
    <property type="entry name" value="ESTER CYCLASE"/>
    <property type="match status" value="1"/>
</dbReference>
<dbReference type="Gene3D" id="3.10.450.50">
    <property type="match status" value="1"/>
</dbReference>
<accession>A0ABT0BPZ2</accession>
<dbReference type="SUPFAM" id="SSF54427">
    <property type="entry name" value="NTF2-like"/>
    <property type="match status" value="1"/>
</dbReference>
<dbReference type="RefSeq" id="WP_243919908.1">
    <property type="nucleotide sequence ID" value="NZ_JALHLG010000009.1"/>
</dbReference>
<comment type="caution">
    <text evidence="1">The sequence shown here is derived from an EMBL/GenBank/DDBJ whole genome shotgun (WGS) entry which is preliminary data.</text>
</comment>
<dbReference type="InterPro" id="IPR009959">
    <property type="entry name" value="Cyclase_SnoaL-like"/>
</dbReference>
<name>A0ABT0BPZ2_9SPHN</name>